<dbReference type="PANTHER" id="PTHR45138">
    <property type="entry name" value="REGULATORY COMPONENTS OF SENSORY TRANSDUCTION SYSTEM"/>
    <property type="match status" value="1"/>
</dbReference>
<protein>
    <recommendedName>
        <fullName evidence="1">diguanylate cyclase</fullName>
        <ecNumber evidence="1">2.7.7.65</ecNumber>
    </recommendedName>
</protein>
<dbReference type="Proteomes" id="UP000183685">
    <property type="component" value="Unassembled WGS sequence"/>
</dbReference>
<keyword evidence="6" id="KW-1185">Reference proteome</keyword>
<dbReference type="Gene3D" id="3.30.70.270">
    <property type="match status" value="1"/>
</dbReference>
<evidence type="ECO:0000256" key="2">
    <source>
        <dbReference type="ARBA" id="ARBA00034247"/>
    </source>
</evidence>
<dbReference type="SUPFAM" id="SSF55785">
    <property type="entry name" value="PYP-like sensor domain (PAS domain)"/>
    <property type="match status" value="1"/>
</dbReference>
<dbReference type="OrthoDB" id="384661at2"/>
<dbReference type="CDD" id="cd01949">
    <property type="entry name" value="GGDEF"/>
    <property type="match status" value="1"/>
</dbReference>
<dbReference type="InterPro" id="IPR035965">
    <property type="entry name" value="PAS-like_dom_sf"/>
</dbReference>
<dbReference type="NCBIfam" id="TIGR00254">
    <property type="entry name" value="GGDEF"/>
    <property type="match status" value="1"/>
</dbReference>
<dbReference type="EMBL" id="FNAK01000006">
    <property type="protein sequence ID" value="SDE34882.1"/>
    <property type="molecule type" value="Genomic_DNA"/>
</dbReference>
<proteinExistence type="predicted"/>
<dbReference type="FunFam" id="3.30.70.270:FF:000001">
    <property type="entry name" value="Diguanylate cyclase domain protein"/>
    <property type="match status" value="1"/>
</dbReference>
<reference evidence="5 6" key="1">
    <citation type="submission" date="2016-10" db="EMBL/GenBank/DDBJ databases">
        <authorList>
            <person name="de Groot N.N."/>
        </authorList>
    </citation>
    <scope>NUCLEOTIDE SEQUENCE [LARGE SCALE GENOMIC DNA]</scope>
    <source>
        <strain evidence="5 6">CGMCC 1.9109</strain>
    </source>
</reference>
<dbReference type="Pfam" id="PF08448">
    <property type="entry name" value="PAS_4"/>
    <property type="match status" value="1"/>
</dbReference>
<name>A0A1G7C689_9PROT</name>
<dbReference type="SUPFAM" id="SSF55073">
    <property type="entry name" value="Nucleotide cyclase"/>
    <property type="match status" value="1"/>
</dbReference>
<evidence type="ECO:0000313" key="5">
    <source>
        <dbReference type="EMBL" id="SDE34882.1"/>
    </source>
</evidence>
<feature type="domain" description="GGDEF" evidence="4">
    <location>
        <begin position="248"/>
        <end position="381"/>
    </location>
</feature>
<keyword evidence="3" id="KW-1133">Transmembrane helix</keyword>
<dbReference type="InterPro" id="IPR029787">
    <property type="entry name" value="Nucleotide_cyclase"/>
</dbReference>
<evidence type="ECO:0000256" key="1">
    <source>
        <dbReference type="ARBA" id="ARBA00012528"/>
    </source>
</evidence>
<keyword evidence="3" id="KW-0472">Membrane</keyword>
<dbReference type="InterPro" id="IPR043128">
    <property type="entry name" value="Rev_trsase/Diguanyl_cyclase"/>
</dbReference>
<evidence type="ECO:0000313" key="6">
    <source>
        <dbReference type="Proteomes" id="UP000183685"/>
    </source>
</evidence>
<dbReference type="SMART" id="SM00267">
    <property type="entry name" value="GGDEF"/>
    <property type="match status" value="1"/>
</dbReference>
<dbReference type="InterPro" id="IPR013656">
    <property type="entry name" value="PAS_4"/>
</dbReference>
<evidence type="ECO:0000256" key="3">
    <source>
        <dbReference type="SAM" id="Phobius"/>
    </source>
</evidence>
<comment type="catalytic activity">
    <reaction evidence="2">
        <text>2 GTP = 3',3'-c-di-GMP + 2 diphosphate</text>
        <dbReference type="Rhea" id="RHEA:24898"/>
        <dbReference type="ChEBI" id="CHEBI:33019"/>
        <dbReference type="ChEBI" id="CHEBI:37565"/>
        <dbReference type="ChEBI" id="CHEBI:58805"/>
        <dbReference type="EC" id="2.7.7.65"/>
    </reaction>
</comment>
<dbReference type="GO" id="GO:0052621">
    <property type="term" value="F:diguanylate cyclase activity"/>
    <property type="evidence" value="ECO:0007669"/>
    <property type="project" value="UniProtKB-EC"/>
</dbReference>
<dbReference type="InterPro" id="IPR050469">
    <property type="entry name" value="Diguanylate_Cyclase"/>
</dbReference>
<dbReference type="STRING" id="637679.GCA_001550055_03247"/>
<dbReference type="Pfam" id="PF00990">
    <property type="entry name" value="GGDEF"/>
    <property type="match status" value="1"/>
</dbReference>
<keyword evidence="3" id="KW-0812">Transmembrane</keyword>
<dbReference type="InterPro" id="IPR000160">
    <property type="entry name" value="GGDEF_dom"/>
</dbReference>
<dbReference type="EC" id="2.7.7.65" evidence="1"/>
<accession>A0A1G7C689</accession>
<dbReference type="PANTHER" id="PTHR45138:SF9">
    <property type="entry name" value="DIGUANYLATE CYCLASE DGCM-RELATED"/>
    <property type="match status" value="1"/>
</dbReference>
<dbReference type="PROSITE" id="PS50887">
    <property type="entry name" value="GGDEF"/>
    <property type="match status" value="1"/>
</dbReference>
<sequence length="384" mass="42347">MAKLDIAKAILGLASFTLLLLGRGMGSDVPFELPLFIAGLLLLGALFLLTLYGILKSPQRPRASGKVLLDPDRLPDGVVISGIDGRVLTANAVAQRLITNFDPTSDIKKLFDGWHRELGDRSQADQVVDAVLASPDIQFSELLNLKDGRVIERNTRPLDDEGKRIWFLRDITHVQQANHDSAMHQSMVEADAARTAELAEQLYHAKAELEAKQAELRRLANTDSLTGLLNRRRFTSRGEEAVSSAKNTEIWVIMMDIDHFKRINDTYGHAAGDVAIKDFANIAKTCVGEKGFVGRMGGEEFAAILPGSDMHEAIRLAEDIRKATAKNQTVCEAEKFRFTASIGVAQWMQEEITIEPALDRADQALYSAKAYGRNRVVGFEYATA</sequence>
<gene>
    <name evidence="5" type="ORF">SAMN04488071_2675</name>
</gene>
<evidence type="ECO:0000259" key="4">
    <source>
        <dbReference type="PROSITE" id="PS50887"/>
    </source>
</evidence>
<feature type="transmembrane region" description="Helical" evidence="3">
    <location>
        <begin position="36"/>
        <end position="55"/>
    </location>
</feature>
<organism evidence="5 6">
    <name type="scientific">Kordiimonas lacus</name>
    <dbReference type="NCBI Taxonomy" id="637679"/>
    <lineage>
        <taxon>Bacteria</taxon>
        <taxon>Pseudomonadati</taxon>
        <taxon>Pseudomonadota</taxon>
        <taxon>Alphaproteobacteria</taxon>
        <taxon>Kordiimonadales</taxon>
        <taxon>Kordiimonadaceae</taxon>
        <taxon>Kordiimonas</taxon>
    </lineage>
</organism>
<dbReference type="Gene3D" id="3.30.450.20">
    <property type="entry name" value="PAS domain"/>
    <property type="match status" value="1"/>
</dbReference>
<dbReference type="AlphaFoldDB" id="A0A1G7C689"/>